<dbReference type="Pfam" id="PF01590">
    <property type="entry name" value="GAF"/>
    <property type="match status" value="1"/>
</dbReference>
<dbReference type="InterPro" id="IPR029016">
    <property type="entry name" value="GAF-like_dom_sf"/>
</dbReference>
<feature type="domain" description="GAF" evidence="1">
    <location>
        <begin position="42"/>
        <end position="179"/>
    </location>
</feature>
<keyword evidence="3" id="KW-1185">Reference proteome</keyword>
<dbReference type="InterPro" id="IPR003018">
    <property type="entry name" value="GAF"/>
</dbReference>
<name>A0ABT0YSZ2_9BURK</name>
<dbReference type="SUPFAM" id="SSF55781">
    <property type="entry name" value="GAF domain-like"/>
    <property type="match status" value="1"/>
</dbReference>
<organism evidence="2 3">
    <name type="scientific">Caldimonas mangrovi</name>
    <dbReference type="NCBI Taxonomy" id="2944811"/>
    <lineage>
        <taxon>Bacteria</taxon>
        <taxon>Pseudomonadati</taxon>
        <taxon>Pseudomonadota</taxon>
        <taxon>Betaproteobacteria</taxon>
        <taxon>Burkholderiales</taxon>
        <taxon>Sphaerotilaceae</taxon>
        <taxon>Caldimonas</taxon>
    </lineage>
</organism>
<dbReference type="Proteomes" id="UP001165541">
    <property type="component" value="Unassembled WGS sequence"/>
</dbReference>
<dbReference type="EMBL" id="JAMKFE010000013">
    <property type="protein sequence ID" value="MCM5681733.1"/>
    <property type="molecule type" value="Genomic_DNA"/>
</dbReference>
<protein>
    <submittedName>
        <fullName evidence="2">GAF domain-containing protein</fullName>
    </submittedName>
</protein>
<comment type="caution">
    <text evidence="2">The sequence shown here is derived from an EMBL/GenBank/DDBJ whole genome shotgun (WGS) entry which is preliminary data.</text>
</comment>
<reference evidence="2" key="1">
    <citation type="submission" date="2022-05" db="EMBL/GenBank/DDBJ databases">
        <title>Schlegelella sp. nov., isolated from mangrove soil.</title>
        <authorList>
            <person name="Liu Y."/>
            <person name="Ge X."/>
            <person name="Liu W."/>
        </authorList>
    </citation>
    <scope>NUCLEOTIDE SEQUENCE</scope>
    <source>
        <strain evidence="2">S2-27</strain>
    </source>
</reference>
<evidence type="ECO:0000259" key="1">
    <source>
        <dbReference type="Pfam" id="PF01590"/>
    </source>
</evidence>
<evidence type="ECO:0000313" key="3">
    <source>
        <dbReference type="Proteomes" id="UP001165541"/>
    </source>
</evidence>
<gene>
    <name evidence="2" type="ORF">M8A51_19575</name>
</gene>
<dbReference type="Gene3D" id="3.30.450.40">
    <property type="match status" value="1"/>
</dbReference>
<dbReference type="RefSeq" id="WP_251780212.1">
    <property type="nucleotide sequence ID" value="NZ_JAMKFE010000013.1"/>
</dbReference>
<sequence>MSAREDLFTELRHAGRILRDADQMREPGDDAPDEKWLALYRQQVAAALHKRFNCSMSSLWRLVGSEGSRRLVCVAAFSSEPGQLPQGAELHEHEYHDYLAALACNGIYKCPDTLADPHLAGMRDAYLVPQQVRALLDAAYRVNGRTYGVLCIEQRHTPRAWTVFDEVDLRKAASIISLQLASSPFRPVELTGE</sequence>
<accession>A0ABT0YSZ2</accession>
<proteinExistence type="predicted"/>
<evidence type="ECO:0000313" key="2">
    <source>
        <dbReference type="EMBL" id="MCM5681733.1"/>
    </source>
</evidence>